<feature type="chain" id="PRO_5005204147" description="Lipoprotein" evidence="1">
    <location>
        <begin position="20"/>
        <end position="392"/>
    </location>
</feature>
<dbReference type="AlphaFoldDB" id="A0A0H3XHN0"/>
<reference evidence="2 3" key="1">
    <citation type="journal article" date="2015" name="Genome Biol. Evol.">
        <title>Found and Lost: The Fates of Horizontally Acquired Genes in Arthropod-Symbiotic Spiroplasma.</title>
        <authorList>
            <person name="Lo W.S."/>
            <person name="Gasparich G.E."/>
            <person name="Kuo C.H."/>
        </authorList>
    </citation>
    <scope>NUCLEOTIDE SEQUENCE [LARGE SCALE GENOMIC DNA]</scope>
    <source>
        <strain evidence="3">TDA-040725-5</strain>
    </source>
</reference>
<gene>
    <name evidence="2" type="ORF">SERIO_v1c02610</name>
</gene>
<dbReference type="KEGG" id="seri:SERIO_v1c02610"/>
<dbReference type="EMBL" id="CP011856">
    <property type="protein sequence ID" value="AKM53845.1"/>
    <property type="molecule type" value="Genomic_DNA"/>
</dbReference>
<keyword evidence="1" id="KW-0732">Signal</keyword>
<evidence type="ECO:0000313" key="3">
    <source>
        <dbReference type="Proteomes" id="UP000035661"/>
    </source>
</evidence>
<dbReference type="PATRIC" id="fig|743698.3.peg.263"/>
<feature type="signal peptide" evidence="1">
    <location>
        <begin position="1"/>
        <end position="19"/>
    </location>
</feature>
<organism evidence="2 3">
    <name type="scientific">Spiroplasma eriocheiris</name>
    <dbReference type="NCBI Taxonomy" id="315358"/>
    <lineage>
        <taxon>Bacteria</taxon>
        <taxon>Bacillati</taxon>
        <taxon>Mycoplasmatota</taxon>
        <taxon>Mollicutes</taxon>
        <taxon>Entomoplasmatales</taxon>
        <taxon>Spiroplasmataceae</taxon>
        <taxon>Spiroplasma</taxon>
    </lineage>
</organism>
<evidence type="ECO:0008006" key="4">
    <source>
        <dbReference type="Google" id="ProtNLM"/>
    </source>
</evidence>
<evidence type="ECO:0000256" key="1">
    <source>
        <dbReference type="SAM" id="SignalP"/>
    </source>
</evidence>
<reference evidence="3" key="2">
    <citation type="submission" date="2015-06" db="EMBL/GenBank/DDBJ databases">
        <title>Complete genome sequence of Spiroplasma eriocheiris TDA-040725-5 (DSM 21848).</title>
        <authorList>
            <person name="Lo W.-S."/>
            <person name="Kuo C.-H."/>
        </authorList>
    </citation>
    <scope>NUCLEOTIDE SEQUENCE [LARGE SCALE GENOMIC DNA]</scope>
    <source>
        <strain evidence="3">TDA-040725-5</strain>
    </source>
</reference>
<name>A0A0H3XHN0_9MOLU</name>
<dbReference type="STRING" id="315358.SERIO_v1c02610"/>
<dbReference type="Proteomes" id="UP000035661">
    <property type="component" value="Chromosome"/>
</dbReference>
<keyword evidence="3" id="KW-1185">Reference proteome</keyword>
<dbReference type="PROSITE" id="PS51257">
    <property type="entry name" value="PROKAR_LIPOPROTEIN"/>
    <property type="match status" value="1"/>
</dbReference>
<protein>
    <recommendedName>
        <fullName evidence="4">Lipoprotein</fullName>
    </recommendedName>
</protein>
<sequence>MKRLLLSLMSLNFTLTASLSIISCQQTTVKADIFDLATINPEILTKHHWTIDQLLGANNGKFGSLRDHVLAIISQELPQLDLLKIKADIYYSNQTSVNPQLLVNFNDINNLAPIFNFTVHLTPSEYGHYQNEKWIHFEKNIDFSNLDVFKNATYVYNDHPLKFNATELLTTFINNYNSIITSEAANSEIKTYLENQNLINNNLELPRNLFKINYQNYQENLSDYLTFKQDNANLVFNPADKVLVQQELAAKGLQFHTTSFLTGWKVTTDGSDFNTNDWRYIDWKPLPKTYDKSTLVQDVIEDTRTYLTAHIAYVHNSHFLTNQDIEIVIKKSYQPNADDAWPLTTPLVNLWKTADHGNLNYAYVWISKSNNSLLTVDNSKSVAGTHITFKIS</sequence>
<proteinExistence type="predicted"/>
<accession>A0A0H3XHN0</accession>
<evidence type="ECO:0000313" key="2">
    <source>
        <dbReference type="EMBL" id="AKM53845.1"/>
    </source>
</evidence>
<dbReference type="RefSeq" id="WP_047791114.1">
    <property type="nucleotide sequence ID" value="NZ_CP011856.1"/>
</dbReference>